<feature type="domain" description="CBS" evidence="3">
    <location>
        <begin position="76"/>
        <end position="132"/>
    </location>
</feature>
<dbReference type="PANTHER" id="PTHR43080">
    <property type="entry name" value="CBS DOMAIN-CONTAINING PROTEIN CBSX3, MITOCHONDRIAL"/>
    <property type="match status" value="1"/>
</dbReference>
<dbReference type="InterPro" id="IPR046342">
    <property type="entry name" value="CBS_dom_sf"/>
</dbReference>
<evidence type="ECO:0000256" key="2">
    <source>
        <dbReference type="PROSITE-ProRule" id="PRU00703"/>
    </source>
</evidence>
<dbReference type="InterPro" id="IPR000644">
    <property type="entry name" value="CBS_dom"/>
</dbReference>
<dbReference type="Pfam" id="PF00571">
    <property type="entry name" value="CBS"/>
    <property type="match status" value="2"/>
</dbReference>
<evidence type="ECO:0000259" key="3">
    <source>
        <dbReference type="PROSITE" id="PS51371"/>
    </source>
</evidence>
<dbReference type="KEGG" id="slac:SKTS_20210"/>
<feature type="domain" description="CBS" evidence="3">
    <location>
        <begin position="8"/>
        <end position="67"/>
    </location>
</feature>
<dbReference type="PANTHER" id="PTHR43080:SF2">
    <property type="entry name" value="CBS DOMAIN-CONTAINING PROTEIN"/>
    <property type="match status" value="1"/>
</dbReference>
<sequence>MLLRDVLAVKGGEIFSVAPEALVTEAIGMMVSRNIGSLVVFDAGRKVAGIITERDVMRAAHKHACDLTRLKVRDLMTTRLIQGGPEDTVDYTRSIMTENRIRHLPVMLGDELLGLVTFHDVARAVLEQTNFENQLLKKYIKDWPEEESETSSAAKS</sequence>
<dbReference type="Proteomes" id="UP000502260">
    <property type="component" value="Chromosome"/>
</dbReference>
<gene>
    <name evidence="4" type="ORF">SKTS_20210</name>
</gene>
<evidence type="ECO:0000313" key="5">
    <source>
        <dbReference type="Proteomes" id="UP000502260"/>
    </source>
</evidence>
<keyword evidence="5" id="KW-1185">Reference proteome</keyword>
<proteinExistence type="predicted"/>
<keyword evidence="1 2" id="KW-0129">CBS domain</keyword>
<accession>A0A6F8VEE8</accession>
<dbReference type="Gene3D" id="3.10.580.10">
    <property type="entry name" value="CBS-domain"/>
    <property type="match status" value="1"/>
</dbReference>
<protein>
    <submittedName>
        <fullName evidence="4">Signal transduction protein</fullName>
    </submittedName>
</protein>
<dbReference type="SMART" id="SM00116">
    <property type="entry name" value="CBS"/>
    <property type="match status" value="2"/>
</dbReference>
<dbReference type="RefSeq" id="WP_173064216.1">
    <property type="nucleotide sequence ID" value="NZ_AP022853.1"/>
</dbReference>
<dbReference type="InterPro" id="IPR044725">
    <property type="entry name" value="CBSX3_CBS_dom"/>
</dbReference>
<organism evidence="4 5">
    <name type="scientific">Sulfurimicrobium lacus</name>
    <dbReference type="NCBI Taxonomy" id="2715678"/>
    <lineage>
        <taxon>Bacteria</taxon>
        <taxon>Pseudomonadati</taxon>
        <taxon>Pseudomonadota</taxon>
        <taxon>Betaproteobacteria</taxon>
        <taxon>Nitrosomonadales</taxon>
        <taxon>Sulfuricellaceae</taxon>
        <taxon>Sulfurimicrobium</taxon>
    </lineage>
</organism>
<dbReference type="CDD" id="cd04623">
    <property type="entry name" value="CBS_pair_bac_euk"/>
    <property type="match status" value="1"/>
</dbReference>
<evidence type="ECO:0000256" key="1">
    <source>
        <dbReference type="ARBA" id="ARBA00023122"/>
    </source>
</evidence>
<reference evidence="5" key="1">
    <citation type="submission" date="2020-03" db="EMBL/GenBank/DDBJ databases">
        <title>Complete genome sequence of sulfur-oxidizing bacterium skT11.</title>
        <authorList>
            <person name="Kanda M."/>
            <person name="Kojima H."/>
            <person name="Fukui M."/>
        </authorList>
    </citation>
    <scope>NUCLEOTIDE SEQUENCE [LARGE SCALE GENOMIC DNA]</scope>
    <source>
        <strain evidence="5">skT11</strain>
    </source>
</reference>
<dbReference type="SUPFAM" id="SSF54631">
    <property type="entry name" value="CBS-domain pair"/>
    <property type="match status" value="1"/>
</dbReference>
<evidence type="ECO:0000313" key="4">
    <source>
        <dbReference type="EMBL" id="BCB27135.1"/>
    </source>
</evidence>
<dbReference type="InterPro" id="IPR051257">
    <property type="entry name" value="Diverse_CBS-Domain"/>
</dbReference>
<dbReference type="AlphaFoldDB" id="A0A6F8VEE8"/>
<dbReference type="PROSITE" id="PS51371">
    <property type="entry name" value="CBS"/>
    <property type="match status" value="2"/>
</dbReference>
<name>A0A6F8VEE8_9PROT</name>
<dbReference type="EMBL" id="AP022853">
    <property type="protein sequence ID" value="BCB27135.1"/>
    <property type="molecule type" value="Genomic_DNA"/>
</dbReference>